<dbReference type="EMBL" id="MLJW01003617">
    <property type="protein sequence ID" value="OIQ71670.1"/>
    <property type="molecule type" value="Genomic_DNA"/>
</dbReference>
<dbReference type="InterPro" id="IPR032789">
    <property type="entry name" value="T2SS-T3SS_pil_N"/>
</dbReference>
<name>A0A1J5PJH7_9ZZZZ</name>
<comment type="caution">
    <text evidence="2">The sequence shown here is derived from an EMBL/GenBank/DDBJ whole genome shotgun (WGS) entry which is preliminary data.</text>
</comment>
<accession>A0A1J5PJH7</accession>
<evidence type="ECO:0000313" key="2">
    <source>
        <dbReference type="EMBL" id="OIQ71670.1"/>
    </source>
</evidence>
<dbReference type="Pfam" id="PF13629">
    <property type="entry name" value="T2SS-T3SS_pil_N"/>
    <property type="match status" value="1"/>
</dbReference>
<organism evidence="2">
    <name type="scientific">mine drainage metagenome</name>
    <dbReference type="NCBI Taxonomy" id="410659"/>
    <lineage>
        <taxon>unclassified sequences</taxon>
        <taxon>metagenomes</taxon>
        <taxon>ecological metagenomes</taxon>
    </lineage>
</organism>
<protein>
    <recommendedName>
        <fullName evidence="1">Pilus formation protein N-terminal domain-containing protein</fullName>
    </recommendedName>
</protein>
<feature type="domain" description="Pilus formation protein N-terminal" evidence="1">
    <location>
        <begin position="43"/>
        <end position="99"/>
    </location>
</feature>
<proteinExistence type="predicted"/>
<gene>
    <name evidence="2" type="ORF">GALL_467120</name>
</gene>
<evidence type="ECO:0000259" key="1">
    <source>
        <dbReference type="Pfam" id="PF13629"/>
    </source>
</evidence>
<sequence>MSAISQKTSLALIVLASLAFASPAGSEEIVTLQPGFAMTKVVVGSEKTALTALIGNAEIADITFGPNNTFLFQGKKEGKTNVIVLNDRGAEVYQATIIVEPSLLGQRVRIHNKKLITGYTVYRCLPAGCEYIDEVAAKEPAPLPEGHRSINSTINSTLESNAPQVMTTPTMPP</sequence>
<dbReference type="AlphaFoldDB" id="A0A1J5PJH7"/>
<reference evidence="2" key="1">
    <citation type="submission" date="2016-10" db="EMBL/GenBank/DDBJ databases">
        <title>Sequence of Gallionella enrichment culture.</title>
        <authorList>
            <person name="Poehlein A."/>
            <person name="Muehling M."/>
            <person name="Daniel R."/>
        </authorList>
    </citation>
    <scope>NUCLEOTIDE SEQUENCE</scope>
</reference>